<evidence type="ECO:0000313" key="1">
    <source>
        <dbReference type="EMBL" id="MBB3963256.1"/>
    </source>
</evidence>
<organism evidence="1 2">
    <name type="scientific">Rhizobium metallidurans</name>
    <dbReference type="NCBI Taxonomy" id="1265931"/>
    <lineage>
        <taxon>Bacteria</taxon>
        <taxon>Pseudomonadati</taxon>
        <taxon>Pseudomonadota</taxon>
        <taxon>Alphaproteobacteria</taxon>
        <taxon>Hyphomicrobiales</taxon>
        <taxon>Rhizobiaceae</taxon>
        <taxon>Rhizobium/Agrobacterium group</taxon>
        <taxon>Rhizobium</taxon>
    </lineage>
</organism>
<proteinExistence type="predicted"/>
<dbReference type="RefSeq" id="WP_183898983.1">
    <property type="nucleotide sequence ID" value="NZ_JACIDW010000002.1"/>
</dbReference>
<gene>
    <name evidence="1" type="ORF">GGQ67_000881</name>
</gene>
<reference evidence="1 2" key="1">
    <citation type="submission" date="2020-08" db="EMBL/GenBank/DDBJ databases">
        <title>Genomic Encyclopedia of Type Strains, Phase IV (KMG-IV): sequencing the most valuable type-strain genomes for metagenomic binning, comparative biology and taxonomic classification.</title>
        <authorList>
            <person name="Goeker M."/>
        </authorList>
    </citation>
    <scope>NUCLEOTIDE SEQUENCE [LARGE SCALE GENOMIC DNA]</scope>
    <source>
        <strain evidence="1 2">DSM 26575</strain>
    </source>
</reference>
<name>A0A7W6CN04_9HYPH</name>
<comment type="caution">
    <text evidence="1">The sequence shown here is derived from an EMBL/GenBank/DDBJ whole genome shotgun (WGS) entry which is preliminary data.</text>
</comment>
<dbReference type="EMBL" id="JACIDW010000002">
    <property type="protein sequence ID" value="MBB3963256.1"/>
    <property type="molecule type" value="Genomic_DNA"/>
</dbReference>
<accession>A0A7W6CN04</accession>
<dbReference type="Proteomes" id="UP000582090">
    <property type="component" value="Unassembled WGS sequence"/>
</dbReference>
<protein>
    <submittedName>
        <fullName evidence="1">Uncharacterized protein</fullName>
    </submittedName>
</protein>
<keyword evidence="2" id="KW-1185">Reference proteome</keyword>
<evidence type="ECO:0000313" key="2">
    <source>
        <dbReference type="Proteomes" id="UP000582090"/>
    </source>
</evidence>
<sequence>MTSAPFPDPETIAARLSALGEQDKSYVALVMENPAQDDSLLDGIHRYLDHASRAPFLNSLKLEAFGKWIGDAAPPRLQIRLMEASKSSQHPAYSAFRKGLTASGGLDKAYPQAKI</sequence>
<dbReference type="AlphaFoldDB" id="A0A7W6CN04"/>